<dbReference type="Proteomes" id="UP000249808">
    <property type="component" value="Unassembled WGS sequence"/>
</dbReference>
<feature type="signal peptide" evidence="1">
    <location>
        <begin position="1"/>
        <end position="27"/>
    </location>
</feature>
<accession>A0A327ZR32</accession>
<keyword evidence="1" id="KW-0732">Signal</keyword>
<reference evidence="2 3" key="1">
    <citation type="journal article" date="2018" name="Front. Microbiol.">
        <title>Description and Comparative Genomics of Macrococcus caseolyticus subsp. hominis subsp. nov., Macrococcus goetzii sp. nov., Macrococcus epidermidis sp. nov., and Macrococcus bohemicus sp. nov., Novel Macrococci From Human Clinical Material With Virulence Potential and Suspected Uptake of Foreign DNA by Natural Transformation.</title>
        <authorList>
            <person name="Maslanova I."/>
            <person name="Wertheimer Z."/>
            <person name="Sedlacek I."/>
            <person name="Svec P."/>
            <person name="Indrakova A."/>
            <person name="Kovarovic V."/>
            <person name="Schumann P."/>
            <person name="Sproer C."/>
            <person name="Kralova S."/>
            <person name="Sedo O."/>
            <person name="Kristofova L."/>
            <person name="Vrbovska V."/>
            <person name="Fuzik T."/>
            <person name="Petras P."/>
            <person name="Zdrahal Z."/>
            <person name="Ruzickova V."/>
            <person name="Doskar J."/>
            <person name="Pantucek R."/>
        </authorList>
    </citation>
    <scope>NUCLEOTIDE SEQUENCE [LARGE SCALE GENOMIC DNA]</scope>
    <source>
        <strain evidence="2 3">01/688</strain>
    </source>
</reference>
<dbReference type="RefSeq" id="WP_111715924.1">
    <property type="nucleotide sequence ID" value="NZ_JBHSSR010000013.1"/>
</dbReference>
<evidence type="ECO:0000313" key="3">
    <source>
        <dbReference type="Proteomes" id="UP000249808"/>
    </source>
</evidence>
<comment type="caution">
    <text evidence="2">The sequence shown here is derived from an EMBL/GenBank/DDBJ whole genome shotgun (WGS) entry which is preliminary data.</text>
</comment>
<sequence length="176" mass="20511">MKKIKFILVSISLLLIMILGTVSEANANQLNMANKDLKLPNLTNSKTVIAINNHTYSYYGVNFLMSKSNVIKKWGTPKLTKTEKYKRTSYIYGKNNNVTLNYQYNNSRLSMITIKNKTTKYEYSKIYPLYNKDFKTVTRNGKKYLGNGYVNITFEKIKGKYYATEFLYLSYTNDLE</sequence>
<protein>
    <submittedName>
        <fullName evidence="2">Uncharacterized protein</fullName>
    </submittedName>
</protein>
<dbReference type="EMBL" id="PZJH01000003">
    <property type="protein sequence ID" value="RAK44596.1"/>
    <property type="molecule type" value="Genomic_DNA"/>
</dbReference>
<evidence type="ECO:0000313" key="2">
    <source>
        <dbReference type="EMBL" id="RAK44596.1"/>
    </source>
</evidence>
<feature type="chain" id="PRO_5016267756" evidence="1">
    <location>
        <begin position="28"/>
        <end position="176"/>
    </location>
</feature>
<proteinExistence type="predicted"/>
<evidence type="ECO:0000256" key="1">
    <source>
        <dbReference type="SAM" id="SignalP"/>
    </source>
</evidence>
<dbReference type="AlphaFoldDB" id="A0A327ZR32"/>
<gene>
    <name evidence="2" type="ORF">BHU61_07735</name>
</gene>
<organism evidence="2 3">
    <name type="scientific">Macrococcus epidermidis</name>
    <dbReference type="NCBI Taxonomy" id="1902580"/>
    <lineage>
        <taxon>Bacteria</taxon>
        <taxon>Bacillati</taxon>
        <taxon>Bacillota</taxon>
        <taxon>Bacilli</taxon>
        <taxon>Bacillales</taxon>
        <taxon>Staphylococcaceae</taxon>
        <taxon>Macrococcus</taxon>
    </lineage>
</organism>
<keyword evidence="3" id="KW-1185">Reference proteome</keyword>
<name>A0A327ZR32_9STAP</name>